<organism evidence="1">
    <name type="scientific">marine sediment metagenome</name>
    <dbReference type="NCBI Taxonomy" id="412755"/>
    <lineage>
        <taxon>unclassified sequences</taxon>
        <taxon>metagenomes</taxon>
        <taxon>ecological metagenomes</taxon>
    </lineage>
</organism>
<dbReference type="EMBL" id="BART01013413">
    <property type="protein sequence ID" value="GAG76845.1"/>
    <property type="molecule type" value="Genomic_DNA"/>
</dbReference>
<feature type="non-terminal residue" evidence="1">
    <location>
        <position position="1"/>
    </location>
</feature>
<gene>
    <name evidence="1" type="ORF">S01H4_27440</name>
</gene>
<name>X1A3Y7_9ZZZZ</name>
<sequence>GNTNKVSNARYRGRIAKSEQTRDGLLAVLADHSTDGQKGV</sequence>
<accession>X1A3Y7</accession>
<reference evidence="1" key="1">
    <citation type="journal article" date="2014" name="Front. Microbiol.">
        <title>High frequency of phylogenetically diverse reductive dehalogenase-homologous genes in deep subseafloor sedimentary metagenomes.</title>
        <authorList>
            <person name="Kawai M."/>
            <person name="Futagami T."/>
            <person name="Toyoda A."/>
            <person name="Takaki Y."/>
            <person name="Nishi S."/>
            <person name="Hori S."/>
            <person name="Arai W."/>
            <person name="Tsubouchi T."/>
            <person name="Morono Y."/>
            <person name="Uchiyama I."/>
            <person name="Ito T."/>
            <person name="Fujiyama A."/>
            <person name="Inagaki F."/>
            <person name="Takami H."/>
        </authorList>
    </citation>
    <scope>NUCLEOTIDE SEQUENCE</scope>
    <source>
        <strain evidence="1">Expedition CK06-06</strain>
    </source>
</reference>
<proteinExistence type="predicted"/>
<dbReference type="AlphaFoldDB" id="X1A3Y7"/>
<protein>
    <submittedName>
        <fullName evidence="1">Uncharacterized protein</fullName>
    </submittedName>
</protein>
<evidence type="ECO:0000313" key="1">
    <source>
        <dbReference type="EMBL" id="GAG76845.1"/>
    </source>
</evidence>
<comment type="caution">
    <text evidence="1">The sequence shown here is derived from an EMBL/GenBank/DDBJ whole genome shotgun (WGS) entry which is preliminary data.</text>
</comment>